<evidence type="ECO:0000313" key="2">
    <source>
        <dbReference type="EMBL" id="EDM78646.1"/>
    </source>
</evidence>
<organism evidence="2 3">
    <name type="scientific">Plesiocystis pacifica SIR-1</name>
    <dbReference type="NCBI Taxonomy" id="391625"/>
    <lineage>
        <taxon>Bacteria</taxon>
        <taxon>Pseudomonadati</taxon>
        <taxon>Myxococcota</taxon>
        <taxon>Polyangia</taxon>
        <taxon>Nannocystales</taxon>
        <taxon>Nannocystaceae</taxon>
        <taxon>Plesiocystis</taxon>
    </lineage>
</organism>
<dbReference type="Proteomes" id="UP000005801">
    <property type="component" value="Unassembled WGS sequence"/>
</dbReference>
<protein>
    <submittedName>
        <fullName evidence="2">Uncharacterized protein</fullName>
    </submittedName>
</protein>
<dbReference type="AlphaFoldDB" id="A6G644"/>
<gene>
    <name evidence="2" type="ORF">PPSIR1_29383</name>
</gene>
<feature type="region of interest" description="Disordered" evidence="1">
    <location>
        <begin position="15"/>
        <end position="61"/>
    </location>
</feature>
<comment type="caution">
    <text evidence="2">The sequence shown here is derived from an EMBL/GenBank/DDBJ whole genome shotgun (WGS) entry which is preliminary data.</text>
</comment>
<keyword evidence="3" id="KW-1185">Reference proteome</keyword>
<evidence type="ECO:0000256" key="1">
    <source>
        <dbReference type="SAM" id="MobiDB-lite"/>
    </source>
</evidence>
<feature type="compositionally biased region" description="Acidic residues" evidence="1">
    <location>
        <begin position="16"/>
        <end position="56"/>
    </location>
</feature>
<evidence type="ECO:0000313" key="3">
    <source>
        <dbReference type="Proteomes" id="UP000005801"/>
    </source>
</evidence>
<reference evidence="2 3" key="1">
    <citation type="submission" date="2007-06" db="EMBL/GenBank/DDBJ databases">
        <authorList>
            <person name="Shimkets L."/>
            <person name="Ferriera S."/>
            <person name="Johnson J."/>
            <person name="Kravitz S."/>
            <person name="Beeson K."/>
            <person name="Sutton G."/>
            <person name="Rogers Y.-H."/>
            <person name="Friedman R."/>
            <person name="Frazier M."/>
            <person name="Venter J.C."/>
        </authorList>
    </citation>
    <scope>NUCLEOTIDE SEQUENCE [LARGE SCALE GENOMIC DNA]</scope>
    <source>
        <strain evidence="2 3">SIR-1</strain>
    </source>
</reference>
<accession>A6G644</accession>
<dbReference type="EMBL" id="ABCS01000028">
    <property type="protein sequence ID" value="EDM78646.1"/>
    <property type="molecule type" value="Genomic_DNA"/>
</dbReference>
<name>A6G644_9BACT</name>
<sequence>MAAVFVLLTASACAVEPDEDGGGDDAAEDTAGESTGEEGTSEGTDTEVGTDTDTETSTETGETLATISGVVTDMEGAPLPSPVLQFCGPIDESGLPQSCLPIDVEADGGWIIEAQTLGLWSLKFIHVPADGRDFTGQAFQIELGEGDALSYAEPPVVVPEVAGLVDLSGASGEVDVELEGGLRLNFDPENTLTPLFTPAEAVGALVVDPSHWQLGLPPAGDVAVAWSFTPFGTKVKEGAFGLSIDDTLGLDPGTAVSVYEIEKDNGAYHLVATGTVGDTAVELTQAGEGLHELSWIYVVVD</sequence>
<proteinExistence type="predicted"/>